<evidence type="ECO:0000256" key="4">
    <source>
        <dbReference type="ARBA" id="ARBA00022692"/>
    </source>
</evidence>
<feature type="transmembrane region" description="Helical" evidence="7">
    <location>
        <begin position="385"/>
        <end position="404"/>
    </location>
</feature>
<keyword evidence="5 7" id="KW-1133">Transmembrane helix</keyword>
<gene>
    <name evidence="9" type="ORF">ISU07_11600</name>
</gene>
<dbReference type="GO" id="GO:0005886">
    <property type="term" value="C:plasma membrane"/>
    <property type="evidence" value="ECO:0007669"/>
    <property type="project" value="UniProtKB-SubCell"/>
</dbReference>
<evidence type="ECO:0000256" key="7">
    <source>
        <dbReference type="SAM" id="Phobius"/>
    </source>
</evidence>
<dbReference type="Gene3D" id="1.20.1250.20">
    <property type="entry name" value="MFS general substrate transporter like domains"/>
    <property type="match status" value="1"/>
</dbReference>
<dbReference type="InterPro" id="IPR001958">
    <property type="entry name" value="Tet-R_TetA/multi-R_MdtG-like"/>
</dbReference>
<feature type="transmembrane region" description="Helical" evidence="7">
    <location>
        <begin position="258"/>
        <end position="281"/>
    </location>
</feature>
<feature type="transmembrane region" description="Helical" evidence="7">
    <location>
        <begin position="358"/>
        <end position="379"/>
    </location>
</feature>
<keyword evidence="10" id="KW-1185">Reference proteome</keyword>
<evidence type="ECO:0000313" key="9">
    <source>
        <dbReference type="EMBL" id="MBF4763771.1"/>
    </source>
</evidence>
<comment type="caution">
    <text evidence="9">The sequence shown here is derived from an EMBL/GenBank/DDBJ whole genome shotgun (WGS) entry which is preliminary data.</text>
</comment>
<dbReference type="PANTHER" id="PTHR23517:SF2">
    <property type="entry name" value="MULTIDRUG RESISTANCE PROTEIN MDTH"/>
    <property type="match status" value="1"/>
</dbReference>
<keyword evidence="6 7" id="KW-0472">Membrane</keyword>
<dbReference type="PANTHER" id="PTHR23517">
    <property type="entry name" value="RESISTANCE PROTEIN MDTM, PUTATIVE-RELATED-RELATED"/>
    <property type="match status" value="1"/>
</dbReference>
<dbReference type="PRINTS" id="PR01035">
    <property type="entry name" value="TCRTETA"/>
</dbReference>
<dbReference type="SUPFAM" id="SSF103473">
    <property type="entry name" value="MFS general substrate transporter"/>
    <property type="match status" value="1"/>
</dbReference>
<evidence type="ECO:0000313" key="10">
    <source>
        <dbReference type="Proteomes" id="UP000640489"/>
    </source>
</evidence>
<feature type="transmembrane region" description="Helical" evidence="7">
    <location>
        <begin position="112"/>
        <end position="134"/>
    </location>
</feature>
<evidence type="ECO:0000256" key="3">
    <source>
        <dbReference type="ARBA" id="ARBA00022475"/>
    </source>
</evidence>
<feature type="transmembrane region" description="Helical" evidence="7">
    <location>
        <begin position="293"/>
        <end position="311"/>
    </location>
</feature>
<feature type="transmembrane region" description="Helical" evidence="7">
    <location>
        <begin position="175"/>
        <end position="200"/>
    </location>
</feature>
<comment type="subcellular location">
    <subcellularLocation>
        <location evidence="1">Cell membrane</location>
        <topology evidence="1">Multi-pass membrane protein</topology>
    </subcellularLocation>
</comment>
<organism evidence="9 10">
    <name type="scientific">Nocardioides islandensis</name>
    <dbReference type="NCBI Taxonomy" id="433663"/>
    <lineage>
        <taxon>Bacteria</taxon>
        <taxon>Bacillati</taxon>
        <taxon>Actinomycetota</taxon>
        <taxon>Actinomycetes</taxon>
        <taxon>Propionibacteriales</taxon>
        <taxon>Nocardioidaceae</taxon>
        <taxon>Nocardioides</taxon>
    </lineage>
</organism>
<evidence type="ECO:0000256" key="2">
    <source>
        <dbReference type="ARBA" id="ARBA00022448"/>
    </source>
</evidence>
<dbReference type="PROSITE" id="PS50850">
    <property type="entry name" value="MFS"/>
    <property type="match status" value="1"/>
</dbReference>
<sequence>MHDGSVLNRLASGLGFPQVGHHRRFVTAIGIDAVGSGIWMPVSMIFFLATTHLSLVQVGLALSLSSLLSLPAAVLVGQQVDRFGSKTVLQAGNLLQGASFVLYPFADHVWSVALVVSASVIGRTAFWGSYSPMVTLISPPGEREKWFGFLGAMRNAGFAVGGVVAGAALTVDALWLYYAVALLNAASYLLSFVLLAGVAAHEPERAPHAHPSEVVGGWSTVLRDRGYAWLVGTNFTYAMASAALNVAIPVYVVEMLGLPGWVSATVFVINTLMIGVGQGLVVVRMTGALRSRIVALGLLCSAASFVVLLAAERLGVVAAVAVVLAGAVVYTLGELISGPVLATLAAESPPAALRGRYLATYQLSWNVATGVAPLLYAWLLDRGTGPAWLGMAAIALAGAAATVPMRRRLDHADRVVTNRAEVAT</sequence>
<dbReference type="InterPro" id="IPR036259">
    <property type="entry name" value="MFS_trans_sf"/>
</dbReference>
<evidence type="ECO:0000256" key="6">
    <source>
        <dbReference type="ARBA" id="ARBA00023136"/>
    </source>
</evidence>
<dbReference type="Proteomes" id="UP000640489">
    <property type="component" value="Unassembled WGS sequence"/>
</dbReference>
<dbReference type="AlphaFoldDB" id="A0A930VDU0"/>
<protein>
    <submittedName>
        <fullName evidence="9">MFS transporter</fullName>
    </submittedName>
</protein>
<feature type="transmembrane region" description="Helical" evidence="7">
    <location>
        <begin position="146"/>
        <end position="169"/>
    </location>
</feature>
<keyword evidence="2" id="KW-0813">Transport</keyword>
<name>A0A930VDU0_9ACTN</name>
<dbReference type="InterPro" id="IPR050171">
    <property type="entry name" value="MFS_Transporters"/>
</dbReference>
<evidence type="ECO:0000256" key="1">
    <source>
        <dbReference type="ARBA" id="ARBA00004651"/>
    </source>
</evidence>
<feature type="transmembrane region" description="Helical" evidence="7">
    <location>
        <begin position="55"/>
        <end position="76"/>
    </location>
</feature>
<proteinExistence type="predicted"/>
<accession>A0A930VDU0</accession>
<keyword evidence="3" id="KW-1003">Cell membrane</keyword>
<feature type="domain" description="Major facilitator superfamily (MFS) profile" evidence="8">
    <location>
        <begin position="1"/>
        <end position="410"/>
    </location>
</feature>
<feature type="transmembrane region" description="Helical" evidence="7">
    <location>
        <begin position="317"/>
        <end position="346"/>
    </location>
</feature>
<dbReference type="InterPro" id="IPR020846">
    <property type="entry name" value="MFS_dom"/>
</dbReference>
<evidence type="ECO:0000256" key="5">
    <source>
        <dbReference type="ARBA" id="ARBA00022989"/>
    </source>
</evidence>
<dbReference type="EMBL" id="JADKPN010000006">
    <property type="protein sequence ID" value="MBF4763771.1"/>
    <property type="molecule type" value="Genomic_DNA"/>
</dbReference>
<dbReference type="InterPro" id="IPR011701">
    <property type="entry name" value="MFS"/>
</dbReference>
<dbReference type="GO" id="GO:0022857">
    <property type="term" value="F:transmembrane transporter activity"/>
    <property type="evidence" value="ECO:0007669"/>
    <property type="project" value="InterPro"/>
</dbReference>
<dbReference type="Pfam" id="PF07690">
    <property type="entry name" value="MFS_1"/>
    <property type="match status" value="1"/>
</dbReference>
<evidence type="ECO:0000259" key="8">
    <source>
        <dbReference type="PROSITE" id="PS50850"/>
    </source>
</evidence>
<feature type="transmembrane region" description="Helical" evidence="7">
    <location>
        <begin position="227"/>
        <end position="252"/>
    </location>
</feature>
<reference evidence="9" key="1">
    <citation type="submission" date="2020-11" db="EMBL/GenBank/DDBJ databases">
        <title>Nocardioides sp. nov., isolated from Soil of Cynanchum wilfordii Hemsley rhizosphere.</title>
        <authorList>
            <person name="Lee J.-S."/>
            <person name="Suh M.K."/>
            <person name="Kim J.-S."/>
        </authorList>
    </citation>
    <scope>NUCLEOTIDE SEQUENCE</scope>
    <source>
        <strain evidence="9">KCTC 19275</strain>
    </source>
</reference>
<feature type="transmembrane region" description="Helical" evidence="7">
    <location>
        <begin position="25"/>
        <end position="49"/>
    </location>
</feature>
<keyword evidence="4 7" id="KW-0812">Transmembrane</keyword>